<reference evidence="1" key="2">
    <citation type="journal article" date="2022" name="Microbiol. Resour. Announc.">
        <title>Metagenome Sequencing to Explore Phylogenomics of Terrestrial Cyanobacteria.</title>
        <authorList>
            <person name="Ward R.D."/>
            <person name="Stajich J.E."/>
            <person name="Johansen J.R."/>
            <person name="Huntemann M."/>
            <person name="Clum A."/>
            <person name="Foster B."/>
            <person name="Foster B."/>
            <person name="Roux S."/>
            <person name="Palaniappan K."/>
            <person name="Varghese N."/>
            <person name="Mukherjee S."/>
            <person name="Reddy T.B.K."/>
            <person name="Daum C."/>
            <person name="Copeland A."/>
            <person name="Chen I.A."/>
            <person name="Ivanova N.N."/>
            <person name="Kyrpides N.C."/>
            <person name="Shapiro N."/>
            <person name="Eloe-Fadrosh E.A."/>
            <person name="Pietrasiak N."/>
        </authorList>
    </citation>
    <scope>NUCLEOTIDE SEQUENCE</scope>
    <source>
        <strain evidence="1">JT2-VF2</strain>
    </source>
</reference>
<organism evidence="1 2">
    <name type="scientific">Mojavia pulchra JT2-VF2</name>
    <dbReference type="NCBI Taxonomy" id="287848"/>
    <lineage>
        <taxon>Bacteria</taxon>
        <taxon>Bacillati</taxon>
        <taxon>Cyanobacteriota</taxon>
        <taxon>Cyanophyceae</taxon>
        <taxon>Nostocales</taxon>
        <taxon>Nostocaceae</taxon>
    </lineage>
</organism>
<dbReference type="Proteomes" id="UP000715781">
    <property type="component" value="Unassembled WGS sequence"/>
</dbReference>
<comment type="caution">
    <text evidence="1">The sequence shown here is derived from an EMBL/GenBank/DDBJ whole genome shotgun (WGS) entry which is preliminary data.</text>
</comment>
<sequence>MLPIGCSGWGEGLGLGRSHSFVCWDKGKNTVTAQVGGVPFEWARMYSDFLFVAVPN</sequence>
<dbReference type="EMBL" id="JAHHHN010000081">
    <property type="protein sequence ID" value="MBW4566401.1"/>
    <property type="molecule type" value="Genomic_DNA"/>
</dbReference>
<dbReference type="AlphaFoldDB" id="A0A951UKU2"/>
<name>A0A951UKU2_9NOST</name>
<proteinExistence type="predicted"/>
<reference evidence="1" key="1">
    <citation type="submission" date="2021-05" db="EMBL/GenBank/DDBJ databases">
        <authorList>
            <person name="Pietrasiak N."/>
            <person name="Ward R."/>
            <person name="Stajich J.E."/>
            <person name="Kurbessoian T."/>
        </authorList>
    </citation>
    <scope>NUCLEOTIDE SEQUENCE</scope>
    <source>
        <strain evidence="1">JT2-VF2</strain>
    </source>
</reference>
<accession>A0A951UKU2</accession>
<protein>
    <submittedName>
        <fullName evidence="1">Uncharacterized protein</fullName>
    </submittedName>
</protein>
<evidence type="ECO:0000313" key="2">
    <source>
        <dbReference type="Proteomes" id="UP000715781"/>
    </source>
</evidence>
<evidence type="ECO:0000313" key="1">
    <source>
        <dbReference type="EMBL" id="MBW4566401.1"/>
    </source>
</evidence>
<gene>
    <name evidence="1" type="ORF">KME32_36200</name>
</gene>